<organism evidence="1 2">
    <name type="scientific">Citreimonas salinaria</name>
    <dbReference type="NCBI Taxonomy" id="321339"/>
    <lineage>
        <taxon>Bacteria</taxon>
        <taxon>Pseudomonadati</taxon>
        <taxon>Pseudomonadota</taxon>
        <taxon>Alphaproteobacteria</taxon>
        <taxon>Rhodobacterales</taxon>
        <taxon>Roseobacteraceae</taxon>
        <taxon>Citreimonas</taxon>
    </lineage>
</organism>
<evidence type="ECO:0000313" key="1">
    <source>
        <dbReference type="EMBL" id="SDY89833.1"/>
    </source>
</evidence>
<evidence type="ECO:0000313" key="2">
    <source>
        <dbReference type="Proteomes" id="UP000199286"/>
    </source>
</evidence>
<dbReference type="SUPFAM" id="SSF55874">
    <property type="entry name" value="ATPase domain of HSP90 chaperone/DNA topoisomerase II/histidine kinase"/>
    <property type="match status" value="1"/>
</dbReference>
<dbReference type="InterPro" id="IPR036890">
    <property type="entry name" value="HATPase_C_sf"/>
</dbReference>
<dbReference type="Proteomes" id="UP000199286">
    <property type="component" value="Unassembled WGS sequence"/>
</dbReference>
<proteinExistence type="predicted"/>
<gene>
    <name evidence="1" type="ORF">SAMN05444340_12626</name>
</gene>
<sequence>MTDAAQRKTAGLRRPLTSILPGRGKGLGLSIAAGAAERLGGEITHFSPPGGEVGAIDFFRLRYSLASKAVASRDQRLIVVFARGYARRH</sequence>
<protein>
    <submittedName>
        <fullName evidence="1">Uncharacterized protein</fullName>
    </submittedName>
</protein>
<dbReference type="EMBL" id="FNPF01000026">
    <property type="protein sequence ID" value="SDY89833.1"/>
    <property type="molecule type" value="Genomic_DNA"/>
</dbReference>
<dbReference type="AlphaFoldDB" id="A0A1H3NM47"/>
<keyword evidence="2" id="KW-1185">Reference proteome</keyword>
<name>A0A1H3NM47_9RHOB</name>
<dbReference type="STRING" id="321339.SAMN05444340_12626"/>
<accession>A0A1H3NM47</accession>
<reference evidence="1 2" key="1">
    <citation type="submission" date="2016-10" db="EMBL/GenBank/DDBJ databases">
        <authorList>
            <person name="de Groot N.N."/>
        </authorList>
    </citation>
    <scope>NUCLEOTIDE SEQUENCE [LARGE SCALE GENOMIC DNA]</scope>
    <source>
        <strain evidence="1 2">DSM 26880</strain>
    </source>
</reference>